<dbReference type="AlphaFoldDB" id="A0A8X6MP94"/>
<evidence type="ECO:0000313" key="2">
    <source>
        <dbReference type="EMBL" id="GFS70684.1"/>
    </source>
</evidence>
<reference evidence="2" key="1">
    <citation type="submission" date="2020-08" db="EMBL/GenBank/DDBJ databases">
        <title>Multicomponent nature underlies the extraordinary mechanical properties of spider dragline silk.</title>
        <authorList>
            <person name="Kono N."/>
            <person name="Nakamura H."/>
            <person name="Mori M."/>
            <person name="Yoshida Y."/>
            <person name="Ohtoshi R."/>
            <person name="Malay A.D."/>
            <person name="Moran D.A.P."/>
            <person name="Tomita M."/>
            <person name="Numata K."/>
            <person name="Arakawa K."/>
        </authorList>
    </citation>
    <scope>NUCLEOTIDE SEQUENCE</scope>
</reference>
<name>A0A8X6MP94_NEPPI</name>
<keyword evidence="3" id="KW-1185">Reference proteome</keyword>
<accession>A0A8X6MP94</accession>
<evidence type="ECO:0008006" key="4">
    <source>
        <dbReference type="Google" id="ProtNLM"/>
    </source>
</evidence>
<comment type="caution">
    <text evidence="2">The sequence shown here is derived from an EMBL/GenBank/DDBJ whole genome shotgun (WGS) entry which is preliminary data.</text>
</comment>
<organism evidence="2 3">
    <name type="scientific">Nephila pilipes</name>
    <name type="common">Giant wood spider</name>
    <name type="synonym">Nephila maculata</name>
    <dbReference type="NCBI Taxonomy" id="299642"/>
    <lineage>
        <taxon>Eukaryota</taxon>
        <taxon>Metazoa</taxon>
        <taxon>Ecdysozoa</taxon>
        <taxon>Arthropoda</taxon>
        <taxon>Chelicerata</taxon>
        <taxon>Arachnida</taxon>
        <taxon>Araneae</taxon>
        <taxon>Araneomorphae</taxon>
        <taxon>Entelegynae</taxon>
        <taxon>Araneoidea</taxon>
        <taxon>Nephilidae</taxon>
        <taxon>Nephila</taxon>
    </lineage>
</organism>
<protein>
    <recommendedName>
        <fullName evidence="4">Spider venom protein</fullName>
    </recommendedName>
</protein>
<sequence>MLKSIFILILVVALVTCQEEEGCGMFKRKCKENQYCYKVHPKSLGMCFYYFKKGSLCNDRILCEPHLECKEQKGVFIRFSICDDPSETTVAPTFTTDVKEEVTDTE</sequence>
<feature type="signal peptide" evidence="1">
    <location>
        <begin position="1"/>
        <end position="17"/>
    </location>
</feature>
<gene>
    <name evidence="2" type="primary">NCL1_22563</name>
    <name evidence="2" type="ORF">NPIL_384811</name>
</gene>
<evidence type="ECO:0000313" key="3">
    <source>
        <dbReference type="Proteomes" id="UP000887013"/>
    </source>
</evidence>
<feature type="chain" id="PRO_5036444353" description="Spider venom protein" evidence="1">
    <location>
        <begin position="18"/>
        <end position="106"/>
    </location>
</feature>
<dbReference type="OrthoDB" id="6435873at2759"/>
<evidence type="ECO:0000256" key="1">
    <source>
        <dbReference type="SAM" id="SignalP"/>
    </source>
</evidence>
<proteinExistence type="predicted"/>
<keyword evidence="1" id="KW-0732">Signal</keyword>
<dbReference type="EMBL" id="BMAW01095554">
    <property type="protein sequence ID" value="GFS70684.1"/>
    <property type="molecule type" value="Genomic_DNA"/>
</dbReference>
<dbReference type="Proteomes" id="UP000887013">
    <property type="component" value="Unassembled WGS sequence"/>
</dbReference>